<gene>
    <name evidence="2" type="ORF">ASB58_10370</name>
</gene>
<feature type="chain" id="PRO_5017483362" description="Outer membrane lipoprotein-sorting protein" evidence="1">
    <location>
        <begin position="25"/>
        <end position="455"/>
    </location>
</feature>
<evidence type="ECO:0000313" key="3">
    <source>
        <dbReference type="Proteomes" id="UP000265411"/>
    </source>
</evidence>
<organism evidence="2 3">
    <name type="scientific">Pseudomonas abyssi</name>
    <dbReference type="NCBI Taxonomy" id="170540"/>
    <lineage>
        <taxon>Bacteria</taxon>
        <taxon>Pseudomonadati</taxon>
        <taxon>Pseudomonadota</taxon>
        <taxon>Gammaproteobacteria</taxon>
        <taxon>Pseudomonadales</taxon>
        <taxon>Pseudomonadaceae</taxon>
        <taxon>Pseudomonas</taxon>
    </lineage>
</organism>
<feature type="signal peptide" evidence="1">
    <location>
        <begin position="1"/>
        <end position="24"/>
    </location>
</feature>
<accession>A0A395R6J1</accession>
<name>A0A395R6J1_9PSED</name>
<proteinExistence type="predicted"/>
<dbReference type="InterPro" id="IPR010752">
    <property type="entry name" value="DUF1329"/>
</dbReference>
<dbReference type="CDD" id="cd16329">
    <property type="entry name" value="LolA_like"/>
    <property type="match status" value="1"/>
</dbReference>
<keyword evidence="3" id="KW-1185">Reference proteome</keyword>
<sequence>MNQYTRLFSLSLLSAALLAPATHAGVAAEEAKRLGQDLTPIGAERAGNADGSIPAWTGGLPKDAGTILPNGTPSDPFASEQPLFTINAANYEQHRELLTDGQIALLQRYPETYVLPVYETHRSVGFSAEVAEEAARNATEARLINDGNGLDGFRGSVAFPIPKTGLEVIWNHITRFNTGSSISITDTAAPQPNGDYVITTTEQHYTPVDQTTDYEPADSDDVLFYYSHKITAPARQVGEVVLVHETLDQIANPRRTWIYTAGQRRVRRAPSINYDATGATTAGLRTADSRDMYNGAPDRYEWKLVGKKELLIPYNSYRLASPDLTYKEMIQPGHLAMNHTRYERHRVWEVVAELKDGQRHVYKTRRFYIDEDSWSIAEVDHYDTRDQLWRVGERHNFYHYAQQAPLSAADVFHDLQSGRYISLSMANEQRDGYRFDYRASTSDYSPGALRSSGVR</sequence>
<evidence type="ECO:0000256" key="1">
    <source>
        <dbReference type="SAM" id="SignalP"/>
    </source>
</evidence>
<dbReference type="AlphaFoldDB" id="A0A395R6J1"/>
<dbReference type="OrthoDB" id="6757166at2"/>
<dbReference type="RefSeq" id="WP_118130518.1">
    <property type="nucleotide sequence ID" value="NZ_LMAZ01000002.1"/>
</dbReference>
<protein>
    <recommendedName>
        <fullName evidence="4">Outer membrane lipoprotein-sorting protein</fullName>
    </recommendedName>
</protein>
<reference evidence="2 3" key="1">
    <citation type="journal article" date="2018" name="Syst. Appl. Microbiol.">
        <title>Pseudomonas gallaeciensis sp. nov., isolated from crude-oil-contaminated intertidal sand samples after the Prestige oil spill.</title>
        <authorList>
            <person name="Mulet M."/>
            <person name="Sanchez D."/>
            <person name="Rodriguez A.C."/>
            <person name="Nogales B."/>
            <person name="Bosch R."/>
            <person name="Busquets A."/>
            <person name="Gomila M."/>
            <person name="Lalucat J."/>
            <person name="Garcia-Valdes E."/>
        </authorList>
    </citation>
    <scope>NUCLEOTIDE SEQUENCE [LARGE SCALE GENOMIC DNA]</scope>
    <source>
        <strain evidence="2 3">V113</strain>
    </source>
</reference>
<dbReference type="Pfam" id="PF07044">
    <property type="entry name" value="DUF1329"/>
    <property type="match status" value="1"/>
</dbReference>
<evidence type="ECO:0000313" key="2">
    <source>
        <dbReference type="EMBL" id="RGP55442.1"/>
    </source>
</evidence>
<dbReference type="Proteomes" id="UP000265411">
    <property type="component" value="Unassembled WGS sequence"/>
</dbReference>
<dbReference type="EMBL" id="LMAZ01000002">
    <property type="protein sequence ID" value="RGP55442.1"/>
    <property type="molecule type" value="Genomic_DNA"/>
</dbReference>
<comment type="caution">
    <text evidence="2">The sequence shown here is derived from an EMBL/GenBank/DDBJ whole genome shotgun (WGS) entry which is preliminary data.</text>
</comment>
<keyword evidence="1" id="KW-0732">Signal</keyword>
<dbReference type="Gene3D" id="2.50.20.10">
    <property type="entry name" value="Lipoprotein localisation LolA/LolB/LppX"/>
    <property type="match status" value="1"/>
</dbReference>
<evidence type="ECO:0008006" key="4">
    <source>
        <dbReference type="Google" id="ProtNLM"/>
    </source>
</evidence>